<dbReference type="AlphaFoldDB" id="A0AA36GCJ7"/>
<gene>
    <name evidence="2" type="ORF">MSPICULIGERA_LOCUS18628</name>
</gene>
<comment type="caution">
    <text evidence="2">The sequence shown here is derived from an EMBL/GenBank/DDBJ whole genome shotgun (WGS) entry which is preliminary data.</text>
</comment>
<evidence type="ECO:0000313" key="2">
    <source>
        <dbReference type="EMBL" id="CAJ0580430.1"/>
    </source>
</evidence>
<organism evidence="2 3">
    <name type="scientific">Mesorhabditis spiculigera</name>
    <dbReference type="NCBI Taxonomy" id="96644"/>
    <lineage>
        <taxon>Eukaryota</taxon>
        <taxon>Metazoa</taxon>
        <taxon>Ecdysozoa</taxon>
        <taxon>Nematoda</taxon>
        <taxon>Chromadorea</taxon>
        <taxon>Rhabditida</taxon>
        <taxon>Rhabditina</taxon>
        <taxon>Rhabditomorpha</taxon>
        <taxon>Rhabditoidea</taxon>
        <taxon>Rhabditidae</taxon>
        <taxon>Mesorhabditinae</taxon>
        <taxon>Mesorhabditis</taxon>
    </lineage>
</organism>
<dbReference type="EMBL" id="CATQJA010002659">
    <property type="protein sequence ID" value="CAJ0580430.1"/>
    <property type="molecule type" value="Genomic_DNA"/>
</dbReference>
<name>A0AA36GCJ7_9BILA</name>
<sequence length="267" mass="29516">MTRLEGSGMQITLENYKSYESSGFVYDDYVLTENSIVEEPEEIFIASTVPYITSTEPQLPKIPTNQVEAYTPPNPEREPEFETEEYEEEDEDSCSPTPLSLFIPADAVNTNIFGSQPYSQANCSSCEAGVQPNFQSINGDFSTIQPFQTTDPPIGSFYCPGGNICIEEENGALWTTLPDSPAITLIPVPKCENGRCGVYMLFVAGRSHSGNPTMPDLVSLADQRAFRAEHMQFDGGFRNLSTFPYIRIVGFSCRPCAQEIPYCIGAQ</sequence>
<protein>
    <submittedName>
        <fullName evidence="2">Uncharacterized protein</fullName>
    </submittedName>
</protein>
<feature type="non-terminal residue" evidence="2">
    <location>
        <position position="1"/>
    </location>
</feature>
<evidence type="ECO:0000313" key="3">
    <source>
        <dbReference type="Proteomes" id="UP001177023"/>
    </source>
</evidence>
<feature type="compositionally biased region" description="Acidic residues" evidence="1">
    <location>
        <begin position="81"/>
        <end position="93"/>
    </location>
</feature>
<reference evidence="2" key="1">
    <citation type="submission" date="2023-06" db="EMBL/GenBank/DDBJ databases">
        <authorList>
            <person name="Delattre M."/>
        </authorList>
    </citation>
    <scope>NUCLEOTIDE SEQUENCE</scope>
    <source>
        <strain evidence="2">AF72</strain>
    </source>
</reference>
<dbReference type="Proteomes" id="UP001177023">
    <property type="component" value="Unassembled WGS sequence"/>
</dbReference>
<evidence type="ECO:0000256" key="1">
    <source>
        <dbReference type="SAM" id="MobiDB-lite"/>
    </source>
</evidence>
<accession>A0AA36GCJ7</accession>
<proteinExistence type="predicted"/>
<feature type="region of interest" description="Disordered" evidence="1">
    <location>
        <begin position="65"/>
        <end position="96"/>
    </location>
</feature>
<keyword evidence="3" id="KW-1185">Reference proteome</keyword>